<reference evidence="2" key="1">
    <citation type="submission" date="2015-12" db="EMBL/GenBank/DDBJ databases">
        <title>Update maize B73 reference genome by single molecule sequencing technologies.</title>
        <authorList>
            <consortium name="Maize Genome Sequencing Project"/>
            <person name="Ware D."/>
        </authorList>
    </citation>
    <scope>NUCLEOTIDE SEQUENCE [LARGE SCALE GENOMIC DNA]</scope>
    <source>
        <tissue evidence="2">Seedling</tissue>
    </source>
</reference>
<proteinExistence type="predicted"/>
<dbReference type="STRING" id="4577.A0A1D6KZ73"/>
<dbReference type="InParanoid" id="A0A1D6KZ73"/>
<sequence>MPHRTPATASSLRMREPPAQPAATPTHAAVPTPAAKPPPRPLHESRARIPPCDAATAHPPATTSPITLAPLNLIEVSKASKRKAAATAESGGKAVVEFLLSSSATVAANKVANDIAALKLSGCTCTGVLTSHPFSHDIHGTSDAVRQYLWLFEQHNVMEILIIAGSTCSSSQCQSARLYSARSAVEHTTSGVQSFHSVGENIFDKIATRGISIAMSHSQRFGFLGPNGLGKTTLINMREILILWQELKQTQKPLKQNKRCKINRSNPIAEMKPPKIMRNQSFDLCSPIATSDGATPVASMGARKDGQLGNLLKAPKLLDTSTKTENQDTFDTAMDGMLADPKEAMTGIREIHFLPFNPIDNRTALTYIDADGNYTVSARVLLNSKINRSNPIVEMKPPKIMRNQSFDLCSPIATSDGATPVASMGARKDGQLGNLLKAPKLLDTSTKTENQDTFDTAMDGMLADPKEAMTGIREIHFLPFNPIDNRTALTYIDADGNYTVSARVLLNSKINRSNPIAEMKPPKIMRNQSFDLCSPIATSDGATPVASMGARKDGQLGNLLKALKLLDTSTKS</sequence>
<feature type="region of interest" description="Disordered" evidence="1">
    <location>
        <begin position="1"/>
        <end position="64"/>
    </location>
</feature>
<dbReference type="SUPFAM" id="SSF52540">
    <property type="entry name" value="P-loop containing nucleoside triphosphate hydrolases"/>
    <property type="match status" value="1"/>
</dbReference>
<dbReference type="InterPro" id="IPR027417">
    <property type="entry name" value="P-loop_NTPase"/>
</dbReference>
<feature type="compositionally biased region" description="Low complexity" evidence="1">
    <location>
        <begin position="50"/>
        <end position="64"/>
    </location>
</feature>
<gene>
    <name evidence="2" type="ORF">ZEAMMB73_Zm00001d033487</name>
</gene>
<dbReference type="PANTHER" id="PTHR42861">
    <property type="entry name" value="CALCIUM-TRANSPORTING ATPASE"/>
    <property type="match status" value="1"/>
</dbReference>
<dbReference type="Gene3D" id="3.40.1110.10">
    <property type="entry name" value="Calcium-transporting ATPase, cytoplasmic domain N"/>
    <property type="match status" value="2"/>
</dbReference>
<accession>A0A1D6KZ73</accession>
<feature type="compositionally biased region" description="Low complexity" evidence="1">
    <location>
        <begin position="21"/>
        <end position="33"/>
    </location>
</feature>
<name>A0A1D6KZ73_MAIZE</name>
<evidence type="ECO:0000313" key="2">
    <source>
        <dbReference type="EMBL" id="ONM07677.1"/>
    </source>
</evidence>
<dbReference type="AlphaFoldDB" id="A0A1D6KZ73"/>
<dbReference type="EMBL" id="CM007647">
    <property type="protein sequence ID" value="ONM07677.1"/>
    <property type="molecule type" value="Genomic_DNA"/>
</dbReference>
<dbReference type="InterPro" id="IPR023299">
    <property type="entry name" value="ATPase_P-typ_cyto_dom_N"/>
</dbReference>
<protein>
    <submittedName>
        <fullName evidence="2">ATPase 4 plasma membrane-type</fullName>
    </submittedName>
</protein>
<organism evidence="2">
    <name type="scientific">Zea mays</name>
    <name type="common">Maize</name>
    <dbReference type="NCBI Taxonomy" id="4577"/>
    <lineage>
        <taxon>Eukaryota</taxon>
        <taxon>Viridiplantae</taxon>
        <taxon>Streptophyta</taxon>
        <taxon>Embryophyta</taxon>
        <taxon>Tracheophyta</taxon>
        <taxon>Spermatophyta</taxon>
        <taxon>Magnoliopsida</taxon>
        <taxon>Liliopsida</taxon>
        <taxon>Poales</taxon>
        <taxon>Poaceae</taxon>
        <taxon>PACMAD clade</taxon>
        <taxon>Panicoideae</taxon>
        <taxon>Andropogonodae</taxon>
        <taxon>Andropogoneae</taxon>
        <taxon>Tripsacinae</taxon>
        <taxon>Zea</taxon>
    </lineage>
</organism>
<dbReference type="Gene3D" id="3.40.50.300">
    <property type="entry name" value="P-loop containing nucleotide triphosphate hydrolases"/>
    <property type="match status" value="1"/>
</dbReference>
<evidence type="ECO:0000256" key="1">
    <source>
        <dbReference type="SAM" id="MobiDB-lite"/>
    </source>
</evidence>
<dbReference type="GO" id="GO:0000166">
    <property type="term" value="F:nucleotide binding"/>
    <property type="evidence" value="ECO:0007669"/>
    <property type="project" value="InterPro"/>
</dbReference>